<feature type="transmembrane region" description="Helical" evidence="7">
    <location>
        <begin position="114"/>
        <end position="135"/>
    </location>
</feature>
<feature type="transmembrane region" description="Helical" evidence="7">
    <location>
        <begin position="12"/>
        <end position="35"/>
    </location>
</feature>
<keyword evidence="6 7" id="KW-0472">Membrane</keyword>
<dbReference type="PANTHER" id="PTHR43744:SF9">
    <property type="entry name" value="POLYGALACTURONAN_RHAMNOGALACTURONAN TRANSPORT SYSTEM PERMEASE PROTEIN YTCP"/>
    <property type="match status" value="1"/>
</dbReference>
<protein>
    <submittedName>
        <fullName evidence="9">Carbohydrate ABC transporter permease</fullName>
    </submittedName>
</protein>
<feature type="domain" description="ABC transmembrane type-1" evidence="8">
    <location>
        <begin position="78"/>
        <end position="283"/>
    </location>
</feature>
<evidence type="ECO:0000256" key="1">
    <source>
        <dbReference type="ARBA" id="ARBA00004651"/>
    </source>
</evidence>
<feature type="transmembrane region" description="Helical" evidence="7">
    <location>
        <begin position="186"/>
        <end position="208"/>
    </location>
</feature>
<dbReference type="EMBL" id="DVOT01000051">
    <property type="protein sequence ID" value="HIV26873.1"/>
    <property type="molecule type" value="Genomic_DNA"/>
</dbReference>
<dbReference type="GO" id="GO:0055085">
    <property type="term" value="P:transmembrane transport"/>
    <property type="evidence" value="ECO:0007669"/>
    <property type="project" value="InterPro"/>
</dbReference>
<dbReference type="InterPro" id="IPR000515">
    <property type="entry name" value="MetI-like"/>
</dbReference>
<evidence type="ECO:0000256" key="5">
    <source>
        <dbReference type="ARBA" id="ARBA00022989"/>
    </source>
</evidence>
<dbReference type="Proteomes" id="UP000886884">
    <property type="component" value="Unassembled WGS sequence"/>
</dbReference>
<evidence type="ECO:0000256" key="2">
    <source>
        <dbReference type="ARBA" id="ARBA00022448"/>
    </source>
</evidence>
<keyword evidence="3" id="KW-1003">Cell membrane</keyword>
<feature type="transmembrane region" description="Helical" evidence="7">
    <location>
        <begin position="262"/>
        <end position="283"/>
    </location>
</feature>
<dbReference type="Pfam" id="PF00528">
    <property type="entry name" value="BPD_transp_1"/>
    <property type="match status" value="1"/>
</dbReference>
<comment type="caution">
    <text evidence="9">The sequence shown here is derived from an EMBL/GenBank/DDBJ whole genome shotgun (WGS) entry which is preliminary data.</text>
</comment>
<keyword evidence="5 7" id="KW-1133">Transmembrane helix</keyword>
<evidence type="ECO:0000313" key="10">
    <source>
        <dbReference type="Proteomes" id="UP000886884"/>
    </source>
</evidence>
<comment type="subcellular location">
    <subcellularLocation>
        <location evidence="1 7">Cell membrane</location>
        <topology evidence="1 7">Multi-pass membrane protein</topology>
    </subcellularLocation>
</comment>
<dbReference type="PANTHER" id="PTHR43744">
    <property type="entry name" value="ABC TRANSPORTER PERMEASE PROTEIN MG189-RELATED-RELATED"/>
    <property type="match status" value="1"/>
</dbReference>
<keyword evidence="4 7" id="KW-0812">Transmembrane</keyword>
<dbReference type="PROSITE" id="PS50928">
    <property type="entry name" value="ABC_TM1"/>
    <property type="match status" value="1"/>
</dbReference>
<dbReference type="Gene3D" id="1.10.3720.10">
    <property type="entry name" value="MetI-like"/>
    <property type="match status" value="1"/>
</dbReference>
<dbReference type="AlphaFoldDB" id="A0A9D1P799"/>
<dbReference type="SUPFAM" id="SSF161098">
    <property type="entry name" value="MetI-like"/>
    <property type="match status" value="1"/>
</dbReference>
<evidence type="ECO:0000256" key="4">
    <source>
        <dbReference type="ARBA" id="ARBA00022692"/>
    </source>
</evidence>
<dbReference type="InterPro" id="IPR035906">
    <property type="entry name" value="MetI-like_sf"/>
</dbReference>
<evidence type="ECO:0000313" key="9">
    <source>
        <dbReference type="EMBL" id="HIV26873.1"/>
    </source>
</evidence>
<reference evidence="9" key="1">
    <citation type="submission" date="2020-10" db="EMBL/GenBank/DDBJ databases">
        <authorList>
            <person name="Gilroy R."/>
        </authorList>
    </citation>
    <scope>NUCLEOTIDE SEQUENCE</scope>
    <source>
        <strain evidence="9">CHK183-6373</strain>
    </source>
</reference>
<feature type="transmembrane region" description="Helical" evidence="7">
    <location>
        <begin position="147"/>
        <end position="165"/>
    </location>
</feature>
<proteinExistence type="inferred from homology"/>
<sequence>MQIRRRYSRSRLTLMDAVVGTILTLMALLVILPFYNAIMISFVTESEYFRNPFILFPHEPTLEAYTTLLDTGNILAGYGNTLIHIAIGLPISMFITFALGYVLSRPAFPGRRFLYVFVLITMLFSGGMVPSFLLIRSLDLMNTRWSVILSCLLSTYYVVLVTNFIRSLPGSLLESARLDGASEATILVRIVLPLSKPILATIALFYAVDKWNEWWNSMLYINRMEMYPLQLILQSIINTYQSATDRNIASADALNRLKTFSMGIKMAAIVVTMLPIMCVFPFLQRFFVKGIMIGAVKG</sequence>
<gene>
    <name evidence="9" type="ORF">IAA64_02805</name>
</gene>
<evidence type="ECO:0000259" key="8">
    <source>
        <dbReference type="PROSITE" id="PS50928"/>
    </source>
</evidence>
<dbReference type="GO" id="GO:0005886">
    <property type="term" value="C:plasma membrane"/>
    <property type="evidence" value="ECO:0007669"/>
    <property type="project" value="UniProtKB-SubCell"/>
</dbReference>
<evidence type="ECO:0000256" key="3">
    <source>
        <dbReference type="ARBA" id="ARBA00022475"/>
    </source>
</evidence>
<accession>A0A9D1P799</accession>
<evidence type="ECO:0000256" key="7">
    <source>
        <dbReference type="RuleBase" id="RU363032"/>
    </source>
</evidence>
<name>A0A9D1P799_9FIRM</name>
<evidence type="ECO:0000256" key="6">
    <source>
        <dbReference type="ARBA" id="ARBA00023136"/>
    </source>
</evidence>
<dbReference type="CDD" id="cd06261">
    <property type="entry name" value="TM_PBP2"/>
    <property type="match status" value="1"/>
</dbReference>
<organism evidence="9 10">
    <name type="scientific">Candidatus Ornithocaccomicrobium faecavium</name>
    <dbReference type="NCBI Taxonomy" id="2840890"/>
    <lineage>
        <taxon>Bacteria</taxon>
        <taxon>Bacillati</taxon>
        <taxon>Bacillota</taxon>
        <taxon>Clostridia</taxon>
        <taxon>Candidatus Ornithocaccomicrobium</taxon>
    </lineage>
</organism>
<keyword evidence="2 7" id="KW-0813">Transport</keyword>
<reference evidence="9" key="2">
    <citation type="journal article" date="2021" name="PeerJ">
        <title>Extensive microbial diversity within the chicken gut microbiome revealed by metagenomics and culture.</title>
        <authorList>
            <person name="Gilroy R."/>
            <person name="Ravi A."/>
            <person name="Getino M."/>
            <person name="Pursley I."/>
            <person name="Horton D.L."/>
            <person name="Alikhan N.F."/>
            <person name="Baker D."/>
            <person name="Gharbi K."/>
            <person name="Hall N."/>
            <person name="Watson M."/>
            <person name="Adriaenssens E.M."/>
            <person name="Foster-Nyarko E."/>
            <person name="Jarju S."/>
            <person name="Secka A."/>
            <person name="Antonio M."/>
            <person name="Oren A."/>
            <person name="Chaudhuri R.R."/>
            <person name="La Ragione R."/>
            <person name="Hildebrand F."/>
            <person name="Pallen M.J."/>
        </authorList>
    </citation>
    <scope>NUCLEOTIDE SEQUENCE</scope>
    <source>
        <strain evidence="9">CHK183-6373</strain>
    </source>
</reference>
<feature type="transmembrane region" description="Helical" evidence="7">
    <location>
        <begin position="82"/>
        <end position="102"/>
    </location>
</feature>
<comment type="similarity">
    <text evidence="7">Belongs to the binding-protein-dependent transport system permease family.</text>
</comment>